<dbReference type="Proteomes" id="UP000327085">
    <property type="component" value="Chromosome 8"/>
</dbReference>
<dbReference type="InterPro" id="IPR035897">
    <property type="entry name" value="Toll_tir_struct_dom_sf"/>
</dbReference>
<evidence type="ECO:0000313" key="8">
    <source>
        <dbReference type="Proteomes" id="UP001054821"/>
    </source>
</evidence>
<dbReference type="GO" id="GO:0006952">
    <property type="term" value="P:defense response"/>
    <property type="evidence" value="ECO:0007669"/>
    <property type="project" value="InterPro"/>
</dbReference>
<dbReference type="SUPFAM" id="SSF52200">
    <property type="entry name" value="Toll/Interleukin receptor TIR domain"/>
    <property type="match status" value="1"/>
</dbReference>
<dbReference type="Gene3D" id="1.10.8.430">
    <property type="entry name" value="Helical domain of apoptotic protease-activating factors"/>
    <property type="match status" value="1"/>
</dbReference>
<name>A0A5E4FFI4_PRUDU</name>
<keyword evidence="3" id="KW-1133">Transmembrane helix</keyword>
<evidence type="ECO:0000313" key="5">
    <source>
        <dbReference type="EMBL" id="KAI5314542.1"/>
    </source>
</evidence>
<sequence>MALITSESVSSSSSSSSSTNSWRNDVFISYRAADTRYNFTDHLYSNLQQKGIKTFMDTDYKREEEMSPALWNEIEGSKISIIVFSENFGSSSWCLDELVKILDCKSSKQQMVMPIFYKVDPSHVRKQLGTFGEAFVDHERIFINDMEKVMRWRAALTEAANLSGWALKDGSESKFINHIVEEISLQELNRTYLHVAKYPVGIESRLQDMGELLGAGVNDVRMVGIWGIRGIGKTTIAKAVYNSIVHQFEGSCFLENVRENSAAPRGLLQLQKTLLYEILGGKELELTSVDKGINVIKQRLSHKRVLLMLDDVDQLDQLNKLIGRSDWLGLGSRIIITTRHKHLLTSHQVDLVYEVKKLDTYEAFELFSYNAFAEKGLPDDYKNLAVSLVDYAKGIPLALTVTGSLLCGRSVDEWRAVLDCYRRAPSLDTDEILKITKNALERPEVSVETALVRIEEEHVQMHDLQEEMHIETARQDVREDVNIGTIEIQRQESLPEQPDGIWFSAKSFSNKVFSAEWMFLIASVMLEIFSAICDQLSSPRKPLYALFGMGLAIMALATCIWEFIHKGRRGNVQFGKCGILLWWFYCPCSGTLFGTFPEICGLIYAITQWASSMVQFVCVLQHKDNPFKVNILPVLFLLCLVVSKLIRNVRGRTREETSEMELESIAVDP</sequence>
<dbReference type="PROSITE" id="PS50104">
    <property type="entry name" value="TIR"/>
    <property type="match status" value="1"/>
</dbReference>
<dbReference type="Gramene" id="VVA26657">
    <property type="protein sequence ID" value="VVA26657"/>
    <property type="gene ID" value="Prudul26B026643"/>
</dbReference>
<dbReference type="GO" id="GO:0007165">
    <property type="term" value="P:signal transduction"/>
    <property type="evidence" value="ECO:0007669"/>
    <property type="project" value="InterPro"/>
</dbReference>
<keyword evidence="3" id="KW-0812">Transmembrane</keyword>
<dbReference type="PANTHER" id="PTHR11017">
    <property type="entry name" value="LEUCINE-RICH REPEAT-CONTAINING PROTEIN"/>
    <property type="match status" value="1"/>
</dbReference>
<feature type="transmembrane region" description="Helical" evidence="3">
    <location>
        <begin position="627"/>
        <end position="646"/>
    </location>
</feature>
<feature type="transmembrane region" description="Helical" evidence="3">
    <location>
        <begin position="582"/>
        <end position="607"/>
    </location>
</feature>
<keyword evidence="1" id="KW-0520">NAD</keyword>
<dbReference type="Gene3D" id="3.40.50.10140">
    <property type="entry name" value="Toll/interleukin-1 receptor homology (TIR) domain"/>
    <property type="match status" value="1"/>
</dbReference>
<reference evidence="7" key="2">
    <citation type="journal article" date="2020" name="Plant J.">
        <title>Transposons played a major role in the diversification between the closely related almond and peach genomes: results from the almond genome sequence.</title>
        <authorList>
            <person name="Alioto T."/>
            <person name="Alexiou K.G."/>
            <person name="Bardil A."/>
            <person name="Barteri F."/>
            <person name="Castanera R."/>
            <person name="Cruz F."/>
            <person name="Dhingra A."/>
            <person name="Duval H."/>
            <person name="Fernandez I Marti A."/>
            <person name="Frias L."/>
            <person name="Galan B."/>
            <person name="Garcia J.L."/>
            <person name="Howad W."/>
            <person name="Gomez-Garrido J."/>
            <person name="Gut M."/>
            <person name="Julca I."/>
            <person name="Morata J."/>
            <person name="Puigdomenech P."/>
            <person name="Ribeca P."/>
            <person name="Rubio Cabetas M.J."/>
            <person name="Vlasova A."/>
            <person name="Wirthensohn M."/>
            <person name="Garcia-Mas J."/>
            <person name="Gabaldon T."/>
            <person name="Casacuberta J.M."/>
            <person name="Arus P."/>
        </authorList>
    </citation>
    <scope>NUCLEOTIDE SEQUENCE [LARGE SCALE GENOMIC DNA]</scope>
    <source>
        <strain evidence="7">cv. Texas</strain>
    </source>
</reference>
<keyword evidence="8" id="KW-1185">Reference proteome</keyword>
<dbReference type="FunFam" id="3.40.50.10140:FF:000007">
    <property type="entry name" value="Disease resistance protein (TIR-NBS-LRR class)"/>
    <property type="match status" value="1"/>
</dbReference>
<dbReference type="GO" id="GO:0043531">
    <property type="term" value="F:ADP binding"/>
    <property type="evidence" value="ECO:0007669"/>
    <property type="project" value="InterPro"/>
</dbReference>
<evidence type="ECO:0000256" key="3">
    <source>
        <dbReference type="SAM" id="Phobius"/>
    </source>
</evidence>
<evidence type="ECO:0000256" key="2">
    <source>
        <dbReference type="SAM" id="MobiDB-lite"/>
    </source>
</evidence>
<dbReference type="InterPro" id="IPR027417">
    <property type="entry name" value="P-loop_NTPase"/>
</dbReference>
<protein>
    <submittedName>
        <fullName evidence="6">PREDICTED: TMV resistance</fullName>
    </submittedName>
</protein>
<reference evidence="6" key="1">
    <citation type="submission" date="2019-07" db="EMBL/GenBank/DDBJ databases">
        <authorList>
            <person name="Alioto T."/>
            <person name="Alioto T."/>
            <person name="Gomez Garrido J."/>
        </authorList>
    </citation>
    <scope>NUCLEOTIDE SEQUENCE</scope>
</reference>
<dbReference type="Pfam" id="PF01582">
    <property type="entry name" value="TIR"/>
    <property type="match status" value="1"/>
</dbReference>
<dbReference type="Proteomes" id="UP001054821">
    <property type="component" value="Chromosome 8"/>
</dbReference>
<feature type="domain" description="TIR" evidence="4">
    <location>
        <begin position="22"/>
        <end position="187"/>
    </location>
</feature>
<proteinExistence type="predicted"/>
<dbReference type="InParanoid" id="A0A5E4FFI4"/>
<dbReference type="SUPFAM" id="SSF52540">
    <property type="entry name" value="P-loop containing nucleoside triphosphate hydrolases"/>
    <property type="match status" value="1"/>
</dbReference>
<dbReference type="EMBL" id="JAJFAZ020000008">
    <property type="protein sequence ID" value="KAI5314542.1"/>
    <property type="molecule type" value="Genomic_DNA"/>
</dbReference>
<dbReference type="AlphaFoldDB" id="A0A5E4FFI4"/>
<gene>
    <name evidence="6" type="ORF">ALMOND_2B026643</name>
    <name evidence="5" type="ORF">L3X38_043718</name>
</gene>
<reference evidence="5 8" key="3">
    <citation type="journal article" date="2022" name="G3 (Bethesda)">
        <title>Whole-genome sequence and methylome profiling of the almond [Prunus dulcis (Mill.) D.A. Webb] cultivar 'Nonpareil'.</title>
        <authorList>
            <person name="D'Amico-Willman K.M."/>
            <person name="Ouma W.Z."/>
            <person name="Meulia T."/>
            <person name="Sideli G.M."/>
            <person name="Gradziel T.M."/>
            <person name="Fresnedo-Ramirez J."/>
        </authorList>
    </citation>
    <scope>NUCLEOTIDE SEQUENCE [LARGE SCALE GENOMIC DNA]</scope>
    <source>
        <strain evidence="5">Clone GOH B32 T37-40</strain>
    </source>
</reference>
<dbReference type="SMART" id="SM00255">
    <property type="entry name" value="TIR"/>
    <property type="match status" value="1"/>
</dbReference>
<evidence type="ECO:0000256" key="1">
    <source>
        <dbReference type="ARBA" id="ARBA00023027"/>
    </source>
</evidence>
<organism evidence="6 7">
    <name type="scientific">Prunus dulcis</name>
    <name type="common">Almond</name>
    <name type="synonym">Amygdalus dulcis</name>
    <dbReference type="NCBI Taxonomy" id="3755"/>
    <lineage>
        <taxon>Eukaryota</taxon>
        <taxon>Viridiplantae</taxon>
        <taxon>Streptophyta</taxon>
        <taxon>Embryophyta</taxon>
        <taxon>Tracheophyta</taxon>
        <taxon>Spermatophyta</taxon>
        <taxon>Magnoliopsida</taxon>
        <taxon>eudicotyledons</taxon>
        <taxon>Gunneridae</taxon>
        <taxon>Pentapetalae</taxon>
        <taxon>rosids</taxon>
        <taxon>fabids</taxon>
        <taxon>Rosales</taxon>
        <taxon>Rosaceae</taxon>
        <taxon>Amygdaloideae</taxon>
        <taxon>Amygdaleae</taxon>
        <taxon>Prunus</taxon>
    </lineage>
</organism>
<evidence type="ECO:0000259" key="4">
    <source>
        <dbReference type="PROSITE" id="PS50104"/>
    </source>
</evidence>
<dbReference type="InterPro" id="IPR000157">
    <property type="entry name" value="TIR_dom"/>
</dbReference>
<dbReference type="PRINTS" id="PR00364">
    <property type="entry name" value="DISEASERSIST"/>
</dbReference>
<dbReference type="InterPro" id="IPR044974">
    <property type="entry name" value="Disease_R_plants"/>
</dbReference>
<dbReference type="PANTHER" id="PTHR11017:SF578">
    <property type="entry name" value="ADP-RIBOSYL CYCLASE_CYCLIC ADP-RIBOSE HYDROLASE"/>
    <property type="match status" value="1"/>
</dbReference>
<dbReference type="InterPro" id="IPR002182">
    <property type="entry name" value="NB-ARC"/>
</dbReference>
<dbReference type="Gene3D" id="3.40.50.300">
    <property type="entry name" value="P-loop containing nucleotide triphosphate hydrolases"/>
    <property type="match status" value="1"/>
</dbReference>
<dbReference type="InterPro" id="IPR042197">
    <property type="entry name" value="Apaf_helical"/>
</dbReference>
<evidence type="ECO:0000313" key="7">
    <source>
        <dbReference type="Proteomes" id="UP000327085"/>
    </source>
</evidence>
<dbReference type="OMA" id="RIFINDM"/>
<evidence type="ECO:0000313" key="6">
    <source>
        <dbReference type="EMBL" id="VVA26657.1"/>
    </source>
</evidence>
<keyword evidence="3" id="KW-0472">Membrane</keyword>
<accession>A0A5E4FFI4</accession>
<dbReference type="EMBL" id="CABIKO010000110">
    <property type="protein sequence ID" value="VVA26657.1"/>
    <property type="molecule type" value="Genomic_DNA"/>
</dbReference>
<feature type="transmembrane region" description="Helical" evidence="3">
    <location>
        <begin position="543"/>
        <end position="561"/>
    </location>
</feature>
<feature type="region of interest" description="Disordered" evidence="2">
    <location>
        <begin position="1"/>
        <end position="21"/>
    </location>
</feature>
<dbReference type="Pfam" id="PF00931">
    <property type="entry name" value="NB-ARC"/>
    <property type="match status" value="1"/>
</dbReference>